<organism evidence="6">
    <name type="scientific">Karenia brevis</name>
    <name type="common">Red tide dinoflagellate</name>
    <name type="synonym">Gymnodinium breve</name>
    <dbReference type="NCBI Taxonomy" id="156230"/>
    <lineage>
        <taxon>Eukaryota</taxon>
        <taxon>Sar</taxon>
        <taxon>Alveolata</taxon>
        <taxon>Dinophyceae</taxon>
        <taxon>Gymnodiniales</taxon>
        <taxon>Kareniaceae</taxon>
        <taxon>Karenia</taxon>
    </lineage>
</organism>
<dbReference type="InterPro" id="IPR015590">
    <property type="entry name" value="Aldehyde_DH_dom"/>
</dbReference>
<dbReference type="PANTHER" id="PTHR42804">
    <property type="entry name" value="ALDEHYDE DEHYDROGENASE"/>
    <property type="match status" value="1"/>
</dbReference>
<evidence type="ECO:0000256" key="1">
    <source>
        <dbReference type="ARBA" id="ARBA00009986"/>
    </source>
</evidence>
<evidence type="ECO:0000259" key="5">
    <source>
        <dbReference type="Pfam" id="PF00171"/>
    </source>
</evidence>
<dbReference type="Pfam" id="PF00171">
    <property type="entry name" value="Aldedh"/>
    <property type="match status" value="1"/>
</dbReference>
<comment type="catalytic activity">
    <reaction evidence="4">
        <text>an aldehyde + NAD(+) + H2O = a carboxylate + NADH + 2 H(+)</text>
        <dbReference type="Rhea" id="RHEA:16185"/>
        <dbReference type="ChEBI" id="CHEBI:15377"/>
        <dbReference type="ChEBI" id="CHEBI:15378"/>
        <dbReference type="ChEBI" id="CHEBI:17478"/>
        <dbReference type="ChEBI" id="CHEBI:29067"/>
        <dbReference type="ChEBI" id="CHEBI:57540"/>
        <dbReference type="ChEBI" id="CHEBI:57945"/>
        <dbReference type="EC" id="1.2.1.3"/>
    </reaction>
</comment>
<dbReference type="EC" id="1.2.1.3" evidence="3"/>
<dbReference type="Gene3D" id="3.40.309.10">
    <property type="entry name" value="Aldehyde Dehydrogenase, Chain A, domain 2"/>
    <property type="match status" value="1"/>
</dbReference>
<dbReference type="FunFam" id="3.40.605.10:FF:000007">
    <property type="entry name" value="NAD/NADP-dependent betaine aldehyde dehydrogenase"/>
    <property type="match status" value="1"/>
</dbReference>
<proteinExistence type="evidence at transcript level"/>
<dbReference type="SUPFAM" id="SSF53720">
    <property type="entry name" value="ALDH-like"/>
    <property type="match status" value="1"/>
</dbReference>
<dbReference type="PROSITE" id="PS00070">
    <property type="entry name" value="ALDEHYDE_DEHYDR_CYS"/>
    <property type="match status" value="1"/>
</dbReference>
<comment type="similarity">
    <text evidence="1">Belongs to the aldehyde dehydrogenase family.</text>
</comment>
<dbReference type="InterPro" id="IPR016161">
    <property type="entry name" value="Ald_DH/histidinol_DH"/>
</dbReference>
<dbReference type="InterPro" id="IPR016160">
    <property type="entry name" value="Ald_DH_CS_CYS"/>
</dbReference>
<sequence>MSIPVYKDQYINGEWVPSQNPGKYADVEDPNTGKVVAQVPDGAVADMEAAVKAAKAAFVPWMNTPLAERKAYLVKVMENWQKKKPKVVEWLKKELGSPNGLSQLHVYLLDMHLGIALQQVEKIAFETRTPQGALVVKEPVGVVGCITPWNYPVNQIACKIFPAMLVGCTVVLKPSEVTPINAYLVAECIHEAGLPKGVFNMVFGHGQTVGHTLSAHPDVDMISFTGSTRAGKEITRTAADTLKVVKNELGGKSAALMLEDADMKKLVPEFMTQLLENSGQKCNALTRMLVPKSKYEEVCGIAKAVADGVLVGKADDPKAQVGPVANRVQYEKIQGLIKKGIEEGARVISGGLGKPDGLEDGFFVKPTVFADVHNKMTIAQEEIFGPVLSIIPYETEQEGIDIANDTIYGLNNAVAAADPEKALAVARQLRSGTVMVNGTFGTGDAPFGGYKQSGNAREWGLTGIEDFLLVKHMQGQPTQRPPKKPKSKL</sequence>
<keyword evidence="2" id="KW-0560">Oxidoreductase</keyword>
<dbReference type="Gene3D" id="3.40.605.10">
    <property type="entry name" value="Aldehyde Dehydrogenase, Chain A, domain 1"/>
    <property type="match status" value="1"/>
</dbReference>
<dbReference type="InterPro" id="IPR016162">
    <property type="entry name" value="Ald_DH_N"/>
</dbReference>
<accession>A9LFJ6</accession>
<evidence type="ECO:0000313" key="6">
    <source>
        <dbReference type="EMBL" id="ABV49406.1"/>
    </source>
</evidence>
<evidence type="ECO:0000256" key="4">
    <source>
        <dbReference type="ARBA" id="ARBA00049194"/>
    </source>
</evidence>
<dbReference type="PANTHER" id="PTHR42804:SF1">
    <property type="entry name" value="ALDEHYDE DEHYDROGENASE-RELATED"/>
    <property type="match status" value="1"/>
</dbReference>
<dbReference type="AlphaFoldDB" id="A9LFJ6"/>
<protein>
    <recommendedName>
        <fullName evidence="3">aldehyde dehydrogenase (NAD(+))</fullName>
        <ecNumber evidence="3">1.2.1.3</ecNumber>
    </recommendedName>
</protein>
<evidence type="ECO:0000256" key="3">
    <source>
        <dbReference type="ARBA" id="ARBA00024226"/>
    </source>
</evidence>
<dbReference type="EMBL" id="EF540338">
    <property type="protein sequence ID" value="ABV49406.1"/>
    <property type="molecule type" value="mRNA"/>
</dbReference>
<feature type="domain" description="Aldehyde dehydrogenase" evidence="5">
    <location>
        <begin position="15"/>
        <end position="472"/>
    </location>
</feature>
<dbReference type="GO" id="GO:0004029">
    <property type="term" value="F:aldehyde dehydrogenase (NAD+) activity"/>
    <property type="evidence" value="ECO:0007669"/>
    <property type="project" value="UniProtKB-EC"/>
</dbReference>
<name>A9LFJ6_KARBR</name>
<evidence type="ECO:0000256" key="2">
    <source>
        <dbReference type="ARBA" id="ARBA00023002"/>
    </source>
</evidence>
<dbReference type="CDD" id="cd07138">
    <property type="entry name" value="ALDH_CddD_SSP0762"/>
    <property type="match status" value="1"/>
</dbReference>
<dbReference type="InterPro" id="IPR016163">
    <property type="entry name" value="Ald_DH_C"/>
</dbReference>
<reference evidence="6" key="1">
    <citation type="journal article" date="2007" name="BMC Evol. Biol.">
        <title>Horizontal gene transfer in chromalveolates.</title>
        <authorList>
            <person name="Nosenko T."/>
            <person name="Bhattacharya D."/>
        </authorList>
    </citation>
    <scope>NUCLEOTIDE SEQUENCE</scope>
    <source>
        <strain evidence="6">Wilson</strain>
    </source>
</reference>